<evidence type="ECO:0000256" key="5">
    <source>
        <dbReference type="ARBA" id="ARBA00023163"/>
    </source>
</evidence>
<keyword evidence="10" id="KW-1185">Reference proteome</keyword>
<evidence type="ECO:0000256" key="1">
    <source>
        <dbReference type="ARBA" id="ARBA00004123"/>
    </source>
</evidence>
<evidence type="ECO:0000259" key="8">
    <source>
        <dbReference type="Pfam" id="PF02229"/>
    </source>
</evidence>
<dbReference type="InterPro" id="IPR003173">
    <property type="entry name" value="PC4_C"/>
</dbReference>
<sequence>MGKRKEEDDFIDDSEEPETTSKAANKKQKPSKDSSTSATKEADEKKVYNLSQRKRAQTNEYKGHKYADIREYYEEKGSGEWKPGKKGITLNKAELVEFQKVIQNLIDEL</sequence>
<dbReference type="GO" id="GO:0003713">
    <property type="term" value="F:transcription coactivator activity"/>
    <property type="evidence" value="ECO:0007669"/>
    <property type="project" value="InterPro"/>
</dbReference>
<protein>
    <recommendedName>
        <fullName evidence="8">Transcriptional coactivator p15 (PC4) C-terminal domain-containing protein</fullName>
    </recommendedName>
</protein>
<keyword evidence="3" id="KW-0805">Transcription regulation</keyword>
<dbReference type="GO" id="GO:0003677">
    <property type="term" value="F:DNA binding"/>
    <property type="evidence" value="ECO:0007669"/>
    <property type="project" value="UniProtKB-KW"/>
</dbReference>
<organism evidence="9 10">
    <name type="scientific">Rhizoclosmatium globosum</name>
    <dbReference type="NCBI Taxonomy" id="329046"/>
    <lineage>
        <taxon>Eukaryota</taxon>
        <taxon>Fungi</taxon>
        <taxon>Fungi incertae sedis</taxon>
        <taxon>Chytridiomycota</taxon>
        <taxon>Chytridiomycota incertae sedis</taxon>
        <taxon>Chytridiomycetes</taxon>
        <taxon>Chytridiales</taxon>
        <taxon>Chytriomycetaceae</taxon>
        <taxon>Rhizoclosmatium</taxon>
    </lineage>
</organism>
<proteinExistence type="inferred from homology"/>
<dbReference type="AlphaFoldDB" id="A0A1Y2C117"/>
<comment type="caution">
    <text evidence="9">The sequence shown here is derived from an EMBL/GenBank/DDBJ whole genome shotgun (WGS) entry which is preliminary data.</text>
</comment>
<dbReference type="PANTHER" id="PTHR13215">
    <property type="entry name" value="RNA POLYMERASE II TRANSCRIPTIONAL COACTIVATOR"/>
    <property type="match status" value="1"/>
</dbReference>
<evidence type="ECO:0000256" key="3">
    <source>
        <dbReference type="ARBA" id="ARBA00023015"/>
    </source>
</evidence>
<dbReference type="Pfam" id="PF02229">
    <property type="entry name" value="PC4"/>
    <property type="match status" value="1"/>
</dbReference>
<comment type="similarity">
    <text evidence="2">Belongs to the transcriptional coactivator PC4 family.</text>
</comment>
<dbReference type="EMBL" id="MCGO01000037">
    <property type="protein sequence ID" value="ORY39995.1"/>
    <property type="molecule type" value="Genomic_DNA"/>
</dbReference>
<dbReference type="Proteomes" id="UP000193642">
    <property type="component" value="Unassembled WGS sequence"/>
</dbReference>
<accession>A0A1Y2C117</accession>
<gene>
    <name evidence="9" type="ORF">BCR33DRAFT_740653</name>
</gene>
<evidence type="ECO:0000313" key="10">
    <source>
        <dbReference type="Proteomes" id="UP000193642"/>
    </source>
</evidence>
<dbReference type="InterPro" id="IPR045125">
    <property type="entry name" value="Sub1/Tcp4-like"/>
</dbReference>
<dbReference type="Gene3D" id="2.30.31.10">
    <property type="entry name" value="Transcriptional Coactivator Pc4, Chain A"/>
    <property type="match status" value="1"/>
</dbReference>
<reference evidence="9 10" key="1">
    <citation type="submission" date="2016-07" db="EMBL/GenBank/DDBJ databases">
        <title>Pervasive Adenine N6-methylation of Active Genes in Fungi.</title>
        <authorList>
            <consortium name="DOE Joint Genome Institute"/>
            <person name="Mondo S.J."/>
            <person name="Dannebaum R.O."/>
            <person name="Kuo R.C."/>
            <person name="Labutti K."/>
            <person name="Haridas S."/>
            <person name="Kuo A."/>
            <person name="Salamov A."/>
            <person name="Ahrendt S.R."/>
            <person name="Lipzen A."/>
            <person name="Sullivan W."/>
            <person name="Andreopoulos W.B."/>
            <person name="Clum A."/>
            <person name="Lindquist E."/>
            <person name="Daum C."/>
            <person name="Ramamoorthy G.K."/>
            <person name="Gryganskyi A."/>
            <person name="Culley D."/>
            <person name="Magnuson J.K."/>
            <person name="James T.Y."/>
            <person name="O'Malley M.A."/>
            <person name="Stajich J.E."/>
            <person name="Spatafora J.W."/>
            <person name="Visel A."/>
            <person name="Grigoriev I.V."/>
        </authorList>
    </citation>
    <scope>NUCLEOTIDE SEQUENCE [LARGE SCALE GENOMIC DNA]</scope>
    <source>
        <strain evidence="9 10">JEL800</strain>
    </source>
</reference>
<evidence type="ECO:0000256" key="4">
    <source>
        <dbReference type="ARBA" id="ARBA00023125"/>
    </source>
</evidence>
<evidence type="ECO:0000256" key="7">
    <source>
        <dbReference type="SAM" id="MobiDB-lite"/>
    </source>
</evidence>
<comment type="subcellular location">
    <subcellularLocation>
        <location evidence="1">Nucleus</location>
    </subcellularLocation>
</comment>
<evidence type="ECO:0000256" key="2">
    <source>
        <dbReference type="ARBA" id="ARBA00009001"/>
    </source>
</evidence>
<dbReference type="GO" id="GO:0005634">
    <property type="term" value="C:nucleus"/>
    <property type="evidence" value="ECO:0007669"/>
    <property type="project" value="UniProtKB-SubCell"/>
</dbReference>
<dbReference type="InterPro" id="IPR009044">
    <property type="entry name" value="ssDNA-bd_transcriptional_reg"/>
</dbReference>
<feature type="region of interest" description="Disordered" evidence="7">
    <location>
        <begin position="1"/>
        <end position="63"/>
    </location>
</feature>
<keyword evidence="4" id="KW-0238">DNA-binding</keyword>
<evidence type="ECO:0000313" key="9">
    <source>
        <dbReference type="EMBL" id="ORY39995.1"/>
    </source>
</evidence>
<evidence type="ECO:0000256" key="6">
    <source>
        <dbReference type="ARBA" id="ARBA00023242"/>
    </source>
</evidence>
<dbReference type="STRING" id="329046.A0A1Y2C117"/>
<dbReference type="GO" id="GO:0060261">
    <property type="term" value="P:positive regulation of transcription initiation by RNA polymerase II"/>
    <property type="evidence" value="ECO:0007669"/>
    <property type="project" value="InterPro"/>
</dbReference>
<feature type="domain" description="Transcriptional coactivator p15 (PC4) C-terminal" evidence="8">
    <location>
        <begin position="49"/>
        <end position="100"/>
    </location>
</feature>
<feature type="compositionally biased region" description="Acidic residues" evidence="7">
    <location>
        <begin position="8"/>
        <end position="18"/>
    </location>
</feature>
<dbReference type="SUPFAM" id="SSF54447">
    <property type="entry name" value="ssDNA-binding transcriptional regulator domain"/>
    <property type="match status" value="1"/>
</dbReference>
<dbReference type="OrthoDB" id="2505440at2759"/>
<name>A0A1Y2C117_9FUNG</name>
<keyword evidence="5" id="KW-0804">Transcription</keyword>
<keyword evidence="6" id="KW-0539">Nucleus</keyword>